<evidence type="ECO:0000256" key="2">
    <source>
        <dbReference type="ARBA" id="ARBA00022692"/>
    </source>
</evidence>
<keyword evidence="3 5" id="KW-1133">Transmembrane helix</keyword>
<feature type="transmembrane region" description="Helical" evidence="5">
    <location>
        <begin position="99"/>
        <end position="126"/>
    </location>
</feature>
<feature type="transmembrane region" description="Helical" evidence="5">
    <location>
        <begin position="461"/>
        <end position="479"/>
    </location>
</feature>
<accession>A0A2S0IG27</accession>
<feature type="transmembrane region" description="Helical" evidence="5">
    <location>
        <begin position="138"/>
        <end position="161"/>
    </location>
</feature>
<feature type="transmembrane region" description="Helical" evidence="5">
    <location>
        <begin position="340"/>
        <end position="361"/>
    </location>
</feature>
<dbReference type="Proteomes" id="UP000239477">
    <property type="component" value="Chromosome"/>
</dbReference>
<evidence type="ECO:0000256" key="5">
    <source>
        <dbReference type="SAM" id="Phobius"/>
    </source>
</evidence>
<sequence length="648" mass="67584">MRWLMSLAHMEPSPVNPWVMLRAALAIGLPSAVGLALDQGAAAALVALGALPAITGDNGGPYRNRALSIGSTVFGGAFGYLLGNLLSGHGLWTSAAMTLLVLAASLVGTFNNIAAVATLQFATYVIVGSSLTPTLPPWLPPVLVGVGGLFGLALTLSGWVVNPIAPERAAVAQAYRKLAAMFAAIGTSRVMAARRDMEAAMATAYDTVLAARGRSAGPSPRLARLAAQLQACTPLTNAALALARAGRVLPDECARVMNHLADRVENDAQPDARDDIAALHRAGMPQLAEALEQVQPLLHGARANQTTEADAFADLQPAPARTPWRVLIRTYRPGPTTVRYLIRLGLCLVAAEAVALAAALPRSYWVPLIVVVVFKPNFGSVFARALQSCAGSVVGVAISATVLALDRGGLASLLTVAALAALLPWSIRRNYGLFSAILVPILMLLIGALQPGSWAIALARLVDVGVAAAIVLLVGYLPWIRIERSNLDHAVSAATSTLAAYLNTVFQTDPGSRHDLRARAYARLSDLRVALQRGLSEPRLVSRRALAWWPVEVALERVANAISDTAWSLPAGQDAPAAAQIAQLAAALDSIAAAVEQGLPVPLDAIVAPSPLLRDVAAQIEALRVTLAGPDFTAAPGRPAAPSTLHQV</sequence>
<dbReference type="InterPro" id="IPR049453">
    <property type="entry name" value="Memb_transporter_dom"/>
</dbReference>
<proteinExistence type="predicted"/>
<evidence type="ECO:0000313" key="7">
    <source>
        <dbReference type="EMBL" id="AVJ30989.1"/>
    </source>
</evidence>
<evidence type="ECO:0000256" key="1">
    <source>
        <dbReference type="ARBA" id="ARBA00004141"/>
    </source>
</evidence>
<keyword evidence="2 5" id="KW-0812">Transmembrane</keyword>
<feature type="domain" description="Integral membrane bound transporter" evidence="6">
    <location>
        <begin position="353"/>
        <end position="474"/>
    </location>
</feature>
<name>A0A2S0IG27_9BURK</name>
<feature type="transmembrane region" description="Helical" evidence="5">
    <location>
        <begin position="67"/>
        <end position="87"/>
    </location>
</feature>
<reference evidence="7 8" key="1">
    <citation type="submission" date="2017-09" db="EMBL/GenBank/DDBJ databases">
        <title>Genomic, metabolic, and phenotypic characteristics of bacterial isolates from the natural microbiome of the model nematode Caenorhabditis elegans.</title>
        <authorList>
            <person name="Zimmermann J."/>
            <person name="Obeng N."/>
            <person name="Yang W."/>
            <person name="Obeng O."/>
            <person name="Kissoyan K."/>
            <person name="Pees B."/>
            <person name="Dirksen P."/>
            <person name="Hoppner M."/>
            <person name="Franke A."/>
            <person name="Rosenstiel P."/>
            <person name="Leippe M."/>
            <person name="Dierking K."/>
            <person name="Kaleta C."/>
            <person name="Schulenburg H."/>
        </authorList>
    </citation>
    <scope>NUCLEOTIDE SEQUENCE [LARGE SCALE GENOMIC DNA]</scope>
    <source>
        <strain evidence="7 8">MYb73</strain>
    </source>
</reference>
<dbReference type="Pfam" id="PF13515">
    <property type="entry name" value="FUSC_2"/>
    <property type="match status" value="1"/>
</dbReference>
<dbReference type="AlphaFoldDB" id="A0A2S0IG27"/>
<protein>
    <submittedName>
        <fullName evidence="7">FUSC family protein</fullName>
    </submittedName>
</protein>
<organism evidence="7 8">
    <name type="scientific">Achromobacter spanius</name>
    <dbReference type="NCBI Taxonomy" id="217203"/>
    <lineage>
        <taxon>Bacteria</taxon>
        <taxon>Pseudomonadati</taxon>
        <taxon>Pseudomonadota</taxon>
        <taxon>Betaproteobacteria</taxon>
        <taxon>Burkholderiales</taxon>
        <taxon>Alcaligenaceae</taxon>
        <taxon>Achromobacter</taxon>
    </lineage>
</organism>
<feature type="transmembrane region" description="Helical" evidence="5">
    <location>
        <begin position="410"/>
        <end position="427"/>
    </location>
</feature>
<keyword evidence="4 5" id="KW-0472">Membrane</keyword>
<dbReference type="GO" id="GO:0016020">
    <property type="term" value="C:membrane"/>
    <property type="evidence" value="ECO:0007669"/>
    <property type="project" value="UniProtKB-SubCell"/>
</dbReference>
<evidence type="ECO:0000256" key="4">
    <source>
        <dbReference type="ARBA" id="ARBA00023136"/>
    </source>
</evidence>
<evidence type="ECO:0000256" key="3">
    <source>
        <dbReference type="ARBA" id="ARBA00022989"/>
    </source>
</evidence>
<dbReference type="EMBL" id="CP023270">
    <property type="protein sequence ID" value="AVJ30989.1"/>
    <property type="molecule type" value="Genomic_DNA"/>
</dbReference>
<evidence type="ECO:0000259" key="6">
    <source>
        <dbReference type="Pfam" id="PF13515"/>
    </source>
</evidence>
<dbReference type="OrthoDB" id="128040at2"/>
<comment type="subcellular location">
    <subcellularLocation>
        <location evidence="1">Membrane</location>
        <topology evidence="1">Multi-pass membrane protein</topology>
    </subcellularLocation>
</comment>
<feature type="transmembrane region" description="Helical" evidence="5">
    <location>
        <begin position="433"/>
        <end position="449"/>
    </location>
</feature>
<feature type="transmembrane region" description="Helical" evidence="5">
    <location>
        <begin position="381"/>
        <end position="403"/>
    </location>
</feature>
<evidence type="ECO:0000313" key="8">
    <source>
        <dbReference type="Proteomes" id="UP000239477"/>
    </source>
</evidence>
<keyword evidence="8" id="KW-1185">Reference proteome</keyword>
<gene>
    <name evidence="7" type="ORF">CLM73_12490</name>
</gene>